<dbReference type="InterPro" id="IPR001245">
    <property type="entry name" value="Ser-Thr/Tyr_kinase_cat_dom"/>
</dbReference>
<evidence type="ECO:0000313" key="4">
    <source>
        <dbReference type="Proteomes" id="UP000636709"/>
    </source>
</evidence>
<feature type="compositionally biased region" description="Polar residues" evidence="1">
    <location>
        <begin position="165"/>
        <end position="176"/>
    </location>
</feature>
<reference evidence="3" key="1">
    <citation type="submission" date="2020-07" db="EMBL/GenBank/DDBJ databases">
        <title>Genome sequence and genetic diversity analysis of an under-domesticated orphan crop, white fonio (Digitaria exilis).</title>
        <authorList>
            <person name="Bennetzen J.L."/>
            <person name="Chen S."/>
            <person name="Ma X."/>
            <person name="Wang X."/>
            <person name="Yssel A.E.J."/>
            <person name="Chaluvadi S.R."/>
            <person name="Johnson M."/>
            <person name="Gangashetty P."/>
            <person name="Hamidou F."/>
            <person name="Sanogo M.D."/>
            <person name="Zwaenepoel A."/>
            <person name="Wallace J."/>
            <person name="Van De Peer Y."/>
            <person name="Van Deynze A."/>
        </authorList>
    </citation>
    <scope>NUCLEOTIDE SEQUENCE</scope>
    <source>
        <tissue evidence="3">Leaves</tissue>
    </source>
</reference>
<dbReference type="InterPro" id="IPR008271">
    <property type="entry name" value="Ser/Thr_kinase_AS"/>
</dbReference>
<dbReference type="CDD" id="cd13999">
    <property type="entry name" value="STKc_MAP3K-like"/>
    <property type="match status" value="1"/>
</dbReference>
<dbReference type="PANTHER" id="PTHR44329:SF73">
    <property type="entry name" value="OS01G0201200 PROTEIN"/>
    <property type="match status" value="1"/>
</dbReference>
<dbReference type="GO" id="GO:0004674">
    <property type="term" value="F:protein serine/threonine kinase activity"/>
    <property type="evidence" value="ECO:0007669"/>
    <property type="project" value="TreeGrafter"/>
</dbReference>
<dbReference type="PROSITE" id="PS50011">
    <property type="entry name" value="PROTEIN_KINASE_DOM"/>
    <property type="match status" value="1"/>
</dbReference>
<dbReference type="PANTHER" id="PTHR44329">
    <property type="entry name" value="SERINE/THREONINE-PROTEIN KINASE TNNI3K-RELATED"/>
    <property type="match status" value="1"/>
</dbReference>
<dbReference type="GO" id="GO:0005524">
    <property type="term" value="F:ATP binding"/>
    <property type="evidence" value="ECO:0007669"/>
    <property type="project" value="InterPro"/>
</dbReference>
<protein>
    <recommendedName>
        <fullName evidence="2">Protein kinase domain-containing protein</fullName>
    </recommendedName>
</protein>
<feature type="compositionally biased region" description="Polar residues" evidence="1">
    <location>
        <begin position="235"/>
        <end position="247"/>
    </location>
</feature>
<dbReference type="PROSITE" id="PS00108">
    <property type="entry name" value="PROTEIN_KINASE_ST"/>
    <property type="match status" value="1"/>
</dbReference>
<dbReference type="Gene3D" id="1.10.510.10">
    <property type="entry name" value="Transferase(Phosphotransferase) domain 1"/>
    <property type="match status" value="1"/>
</dbReference>
<feature type="domain" description="Protein kinase" evidence="2">
    <location>
        <begin position="303"/>
        <end position="566"/>
    </location>
</feature>
<organism evidence="3 4">
    <name type="scientific">Digitaria exilis</name>
    <dbReference type="NCBI Taxonomy" id="1010633"/>
    <lineage>
        <taxon>Eukaryota</taxon>
        <taxon>Viridiplantae</taxon>
        <taxon>Streptophyta</taxon>
        <taxon>Embryophyta</taxon>
        <taxon>Tracheophyta</taxon>
        <taxon>Spermatophyta</taxon>
        <taxon>Magnoliopsida</taxon>
        <taxon>Liliopsida</taxon>
        <taxon>Poales</taxon>
        <taxon>Poaceae</taxon>
        <taxon>PACMAD clade</taxon>
        <taxon>Panicoideae</taxon>
        <taxon>Panicodae</taxon>
        <taxon>Paniceae</taxon>
        <taxon>Anthephorinae</taxon>
        <taxon>Digitaria</taxon>
    </lineage>
</organism>
<evidence type="ECO:0000256" key="1">
    <source>
        <dbReference type="SAM" id="MobiDB-lite"/>
    </source>
</evidence>
<keyword evidence="4" id="KW-1185">Reference proteome</keyword>
<dbReference type="InterPro" id="IPR051681">
    <property type="entry name" value="Ser/Thr_Kinases-Pseudokinases"/>
</dbReference>
<dbReference type="Gene3D" id="3.30.200.20">
    <property type="entry name" value="Phosphorylase Kinase, domain 1"/>
    <property type="match status" value="1"/>
</dbReference>
<dbReference type="AlphaFoldDB" id="A0A835E1P8"/>
<name>A0A835E1P8_9POAL</name>
<dbReference type="InterPro" id="IPR011009">
    <property type="entry name" value="Kinase-like_dom_sf"/>
</dbReference>
<dbReference type="Proteomes" id="UP000636709">
    <property type="component" value="Unassembled WGS sequence"/>
</dbReference>
<evidence type="ECO:0000313" key="3">
    <source>
        <dbReference type="EMBL" id="KAF8663282.1"/>
    </source>
</evidence>
<proteinExistence type="predicted"/>
<feature type="region of interest" description="Disordered" evidence="1">
    <location>
        <begin position="165"/>
        <end position="269"/>
    </location>
</feature>
<accession>A0A835E1P8</accession>
<dbReference type="InterPro" id="IPR000719">
    <property type="entry name" value="Prot_kinase_dom"/>
</dbReference>
<dbReference type="SUPFAM" id="SSF56112">
    <property type="entry name" value="Protein kinase-like (PK-like)"/>
    <property type="match status" value="1"/>
</dbReference>
<dbReference type="EMBL" id="JACEFO010002379">
    <property type="protein sequence ID" value="KAF8663282.1"/>
    <property type="molecule type" value="Genomic_DNA"/>
</dbReference>
<feature type="region of interest" description="Disordered" evidence="1">
    <location>
        <begin position="112"/>
        <end position="152"/>
    </location>
</feature>
<dbReference type="Pfam" id="PF07714">
    <property type="entry name" value="PK_Tyr_Ser-Thr"/>
    <property type="match status" value="1"/>
</dbReference>
<dbReference type="OrthoDB" id="4062651at2759"/>
<sequence length="600" mass="68130">MPLMRNSIRGWHLLPKEFDCKWAKESRRRFQNSWLRRTKFSHTVYTRVDPRRLPVAPVDKDVVMPFAPLAKDVERKLQKFVSMGKSMSMPVDRDDEDTGTALKHCASLPLVRSPLQLDKEKGNKPKRTSFDIPSSPPMNSENSKGPKARSLVKSPSSMMLLSYLNKSPLNQGSTKQKAYGPQPRPRSKSPLPSIAPSEVFREAKSSSQRFASPPPQRRGSEKSIYGKSFARQVSDMGQSPDWSSTPIVSGKHKSQKDNSWARKYSGGRRVSAVNPADDRRAQMVRMNQAVQTTVDWTLDPSKLLVGHRFASGAYSRLYRGFYDDKPVAIKFIRQPDDDDNGKMAAKLEKQYNSEINSLSHLYHKNVIKLVAAYKCPPVFYIITEFLPGGSLRSYLNSTENHPIPLEKIISIALDVARGLEYIHSQGIVHRDIKPENILFDENFCVKIADFGIACEEALCDVLVEDEGTYRWMAPEMIRQKAYSRKVDVYSFGLLLWEMVSGRIPYENLTPFQVAYAVANRNLKPTIPPECPPALRPLIEQCCSLQPDKRPDFWQIVKVLEQFHSILSQGGCLDIPKSSTCQDPKKRLLHWIQKLKPAHST</sequence>
<comment type="caution">
    <text evidence="3">The sequence shown here is derived from an EMBL/GenBank/DDBJ whole genome shotgun (WGS) entry which is preliminary data.</text>
</comment>
<dbReference type="SMART" id="SM00220">
    <property type="entry name" value="S_TKc"/>
    <property type="match status" value="1"/>
</dbReference>
<gene>
    <name evidence="3" type="ORF">HU200_055892</name>
</gene>
<evidence type="ECO:0000259" key="2">
    <source>
        <dbReference type="PROSITE" id="PS50011"/>
    </source>
</evidence>
<dbReference type="PRINTS" id="PR00109">
    <property type="entry name" value="TYRKINASE"/>
</dbReference>